<gene>
    <name evidence="8" type="primary">glpD</name>
    <name evidence="8" type="ORF">LZ016_09680</name>
</gene>
<keyword evidence="3" id="KW-0285">Flavoprotein</keyword>
<dbReference type="EMBL" id="JAKZHW010000001">
    <property type="protein sequence ID" value="MCH8616367.1"/>
    <property type="molecule type" value="Genomic_DNA"/>
</dbReference>
<protein>
    <submittedName>
        <fullName evidence="8">Glycerol-3-phosphate dehydrogenase</fullName>
        <ecNumber evidence="8">1.1.5.3</ecNumber>
    </submittedName>
</protein>
<name>A0ABS9VPN3_9SPHN</name>
<dbReference type="PRINTS" id="PR01001">
    <property type="entry name" value="FADG3PDH"/>
</dbReference>
<dbReference type="PROSITE" id="PS00978">
    <property type="entry name" value="FAD_G3PDH_2"/>
    <property type="match status" value="1"/>
</dbReference>
<dbReference type="Pfam" id="PF16901">
    <property type="entry name" value="DAO_C"/>
    <property type="match status" value="1"/>
</dbReference>
<dbReference type="Gene3D" id="3.50.50.60">
    <property type="entry name" value="FAD/NAD(P)-binding domain"/>
    <property type="match status" value="1"/>
</dbReference>
<evidence type="ECO:0000256" key="4">
    <source>
        <dbReference type="ARBA" id="ARBA00022827"/>
    </source>
</evidence>
<dbReference type="Gene3D" id="1.10.8.870">
    <property type="entry name" value="Alpha-glycerophosphate oxidase, cap domain"/>
    <property type="match status" value="1"/>
</dbReference>
<keyword evidence="4" id="KW-0274">FAD</keyword>
<dbReference type="InterPro" id="IPR036188">
    <property type="entry name" value="FAD/NAD-bd_sf"/>
</dbReference>
<dbReference type="PANTHER" id="PTHR11985">
    <property type="entry name" value="GLYCEROL-3-PHOSPHATE DEHYDROGENASE"/>
    <property type="match status" value="1"/>
</dbReference>
<feature type="domain" description="FAD dependent oxidoreductase" evidence="6">
    <location>
        <begin position="7"/>
        <end position="358"/>
    </location>
</feature>
<reference evidence="8 9" key="1">
    <citation type="submission" date="2022-03" db="EMBL/GenBank/DDBJ databases">
        <authorList>
            <person name="Jo J.-H."/>
            <person name="Im W.-T."/>
        </authorList>
    </citation>
    <scope>NUCLEOTIDE SEQUENCE [LARGE SCALE GENOMIC DNA]</scope>
    <source>
        <strain evidence="8 9">SM33</strain>
    </source>
</reference>
<dbReference type="Proteomes" id="UP001203058">
    <property type="component" value="Unassembled WGS sequence"/>
</dbReference>
<dbReference type="InterPro" id="IPR006076">
    <property type="entry name" value="FAD-dep_OxRdtase"/>
</dbReference>
<dbReference type="Gene3D" id="6.10.250.1890">
    <property type="match status" value="1"/>
</dbReference>
<evidence type="ECO:0000256" key="3">
    <source>
        <dbReference type="ARBA" id="ARBA00022630"/>
    </source>
</evidence>
<dbReference type="NCBIfam" id="NF008899">
    <property type="entry name" value="PRK12266.1"/>
    <property type="match status" value="1"/>
</dbReference>
<dbReference type="Gene3D" id="3.30.9.10">
    <property type="entry name" value="D-Amino Acid Oxidase, subunit A, domain 2"/>
    <property type="match status" value="1"/>
</dbReference>
<comment type="caution">
    <text evidence="8">The sequence shown here is derived from an EMBL/GenBank/DDBJ whole genome shotgun (WGS) entry which is preliminary data.</text>
</comment>
<sequence>MTEANVDLLIVGGGINGAGIAREAAWRGLSVVLVEKDDLGAHTSSASSKLVHGGLRYLEQCEFRLVRESLTERERLLRSAPHIVEPLQFVLPLDKSSRPAWIIRAGLFLYDRLSRRDFLPGSRSVRLEGPLGAGLRPGAGRGFTYWDCRVQDSRLVVLTAMSAAERGARILTRTELVEARRESDYWVASYRGSSSGRTIRARAVVNAAGPWVGDLFDRITGFRQRPRVRLVKGSHIVVPRLFPGDHAFILQGDDGRVVFAIPFERVFTLVGTTDVDWSGDASTPAITEGEIDYLLAIVGRTFTSTVSRSDIVWTYSGVRSLIDDGKSASKVTRDYALELDDNGPPLLSVIGGKLTTYRRLAERALDRLAPFFPGESAQSHDDFLPGGDLPDGDVAAYSEALASRFPELPAAMVDRLARTYGTRAEAILKGARTLADLGEDFGAGLTSREIEYLVAHEWAGTAEDVVFRRTKLGLRLSKQDVSRVAAYLAAR</sequence>
<accession>A0ABS9VPN3</accession>
<keyword evidence="9" id="KW-1185">Reference proteome</keyword>
<comment type="similarity">
    <text evidence="2">Belongs to the FAD-dependent glycerol-3-phosphate dehydrogenase family.</text>
</comment>
<evidence type="ECO:0000256" key="5">
    <source>
        <dbReference type="ARBA" id="ARBA00023002"/>
    </source>
</evidence>
<dbReference type="GO" id="GO:0004368">
    <property type="term" value="F:glycerol-3-phosphate dehydrogenase (quinone) activity"/>
    <property type="evidence" value="ECO:0007669"/>
    <property type="project" value="UniProtKB-EC"/>
</dbReference>
<evidence type="ECO:0000256" key="2">
    <source>
        <dbReference type="ARBA" id="ARBA00007330"/>
    </source>
</evidence>
<evidence type="ECO:0000313" key="9">
    <source>
        <dbReference type="Proteomes" id="UP001203058"/>
    </source>
</evidence>
<dbReference type="SUPFAM" id="SSF51905">
    <property type="entry name" value="FAD/NAD(P)-binding domain"/>
    <property type="match status" value="1"/>
</dbReference>
<proteinExistence type="inferred from homology"/>
<evidence type="ECO:0000256" key="1">
    <source>
        <dbReference type="ARBA" id="ARBA00001974"/>
    </source>
</evidence>
<dbReference type="PANTHER" id="PTHR11985:SF15">
    <property type="entry name" value="GLYCEROL-3-PHOSPHATE DEHYDROGENASE, MITOCHONDRIAL"/>
    <property type="match status" value="1"/>
</dbReference>
<dbReference type="InterPro" id="IPR000447">
    <property type="entry name" value="G3P_DH_FAD-dep"/>
</dbReference>
<dbReference type="Pfam" id="PF01266">
    <property type="entry name" value="DAO"/>
    <property type="match status" value="1"/>
</dbReference>
<dbReference type="EC" id="1.1.5.3" evidence="8"/>
<evidence type="ECO:0000259" key="6">
    <source>
        <dbReference type="Pfam" id="PF01266"/>
    </source>
</evidence>
<keyword evidence="5 8" id="KW-0560">Oxidoreductase</keyword>
<feature type="domain" description="Alpha-glycerophosphate oxidase C-terminal" evidence="7">
    <location>
        <begin position="383"/>
        <end position="477"/>
    </location>
</feature>
<dbReference type="InterPro" id="IPR031656">
    <property type="entry name" value="DAO_C"/>
</dbReference>
<dbReference type="InterPro" id="IPR038299">
    <property type="entry name" value="DAO_C_sf"/>
</dbReference>
<organism evidence="8 9">
    <name type="scientific">Sphingomonas telluris</name>
    <dbReference type="NCBI Taxonomy" id="2907998"/>
    <lineage>
        <taxon>Bacteria</taxon>
        <taxon>Pseudomonadati</taxon>
        <taxon>Pseudomonadota</taxon>
        <taxon>Alphaproteobacteria</taxon>
        <taxon>Sphingomonadales</taxon>
        <taxon>Sphingomonadaceae</taxon>
        <taxon>Sphingomonas</taxon>
    </lineage>
</organism>
<evidence type="ECO:0000259" key="7">
    <source>
        <dbReference type="Pfam" id="PF16901"/>
    </source>
</evidence>
<dbReference type="RefSeq" id="WP_241447169.1">
    <property type="nucleotide sequence ID" value="NZ_JAKZHW010000001.1"/>
</dbReference>
<evidence type="ECO:0000313" key="8">
    <source>
        <dbReference type="EMBL" id="MCH8616367.1"/>
    </source>
</evidence>
<comment type="cofactor">
    <cofactor evidence="1">
        <name>FAD</name>
        <dbReference type="ChEBI" id="CHEBI:57692"/>
    </cofactor>
</comment>
<dbReference type="NCBIfam" id="NF009906">
    <property type="entry name" value="PRK13369.1"/>
    <property type="match status" value="1"/>
</dbReference>